<dbReference type="PANTHER" id="PTHR31586">
    <property type="entry name" value="CYTOCHROME C OXIDASE PROTEIN 20"/>
    <property type="match status" value="1"/>
</dbReference>
<protein>
    <recommendedName>
        <fullName evidence="3 9">Cytochrome c oxidase assembly protein COX20, mitochondrial</fullName>
    </recommendedName>
</protein>
<feature type="region of interest" description="Disordered" evidence="10">
    <location>
        <begin position="1"/>
        <end position="33"/>
    </location>
</feature>
<dbReference type="InterPro" id="IPR022533">
    <property type="entry name" value="Cox20"/>
</dbReference>
<dbReference type="RefSeq" id="XP_066066559.1">
    <property type="nucleotide sequence ID" value="XM_066210462.1"/>
</dbReference>
<dbReference type="Proteomes" id="UP000094043">
    <property type="component" value="Chromosome 1"/>
</dbReference>
<keyword evidence="5 9" id="KW-0999">Mitochondrion inner membrane</keyword>
<evidence type="ECO:0000313" key="12">
    <source>
        <dbReference type="Proteomes" id="UP000094043"/>
    </source>
</evidence>
<dbReference type="PRINTS" id="PR02049">
    <property type="entry name" value="PROTEINF36A"/>
</dbReference>
<dbReference type="Pfam" id="PF12597">
    <property type="entry name" value="Cox20"/>
    <property type="match status" value="1"/>
</dbReference>
<dbReference type="AlphaFoldDB" id="A0A1E3IKZ8"/>
<keyword evidence="12" id="KW-1185">Reference proteome</keyword>
<evidence type="ECO:0000256" key="1">
    <source>
        <dbReference type="ARBA" id="ARBA00004273"/>
    </source>
</evidence>
<gene>
    <name evidence="11" type="ORF">L203_101011</name>
</gene>
<evidence type="ECO:0000256" key="7">
    <source>
        <dbReference type="ARBA" id="ARBA00023128"/>
    </source>
</evidence>
<dbReference type="VEuPathDB" id="FungiDB:L203_02527"/>
<comment type="subcellular location">
    <subcellularLocation>
        <location evidence="1 9">Mitochondrion inner membrane</location>
    </subcellularLocation>
</comment>
<evidence type="ECO:0000313" key="11">
    <source>
        <dbReference type="EMBL" id="WVN85859.1"/>
    </source>
</evidence>
<dbReference type="EMBL" id="CP143784">
    <property type="protein sequence ID" value="WVN85859.1"/>
    <property type="molecule type" value="Genomic_DNA"/>
</dbReference>
<reference evidence="11" key="1">
    <citation type="submission" date="2016-06" db="EMBL/GenBank/DDBJ databases">
        <authorList>
            <person name="Cuomo C."/>
            <person name="Litvintseva A."/>
            <person name="Heitman J."/>
            <person name="Chen Y."/>
            <person name="Sun S."/>
            <person name="Springer D."/>
            <person name="Dromer F."/>
            <person name="Young S."/>
            <person name="Zeng Q."/>
            <person name="Chapman S."/>
            <person name="Gujja S."/>
            <person name="Saif S."/>
            <person name="Birren B."/>
        </authorList>
    </citation>
    <scope>NUCLEOTIDE SEQUENCE</scope>
    <source>
        <strain evidence="11">CBS 7841</strain>
    </source>
</reference>
<comment type="function">
    <text evidence="9">Involved in the assembly of the cytochrome c oxidase complex.</text>
</comment>
<evidence type="ECO:0000256" key="10">
    <source>
        <dbReference type="SAM" id="MobiDB-lite"/>
    </source>
</evidence>
<evidence type="ECO:0000256" key="4">
    <source>
        <dbReference type="ARBA" id="ARBA00022692"/>
    </source>
</evidence>
<dbReference type="GO" id="GO:0033617">
    <property type="term" value="P:mitochondrial respiratory chain complex IV assembly"/>
    <property type="evidence" value="ECO:0007669"/>
    <property type="project" value="InterPro"/>
</dbReference>
<keyword evidence="8 9" id="KW-0472">Membrane</keyword>
<proteinExistence type="inferred from homology"/>
<reference evidence="11" key="2">
    <citation type="journal article" date="2022" name="Elife">
        <title>Obligate sexual reproduction of a homothallic fungus closely related to the Cryptococcus pathogenic species complex.</title>
        <authorList>
            <person name="Passer A.R."/>
            <person name="Clancey S.A."/>
            <person name="Shea T."/>
            <person name="David-Palma M."/>
            <person name="Averette A.F."/>
            <person name="Boekhout T."/>
            <person name="Porcel B.M."/>
            <person name="Nowrousian M."/>
            <person name="Cuomo C.A."/>
            <person name="Sun S."/>
            <person name="Heitman J."/>
            <person name="Coelho M.A."/>
        </authorList>
    </citation>
    <scope>NUCLEOTIDE SEQUENCE</scope>
    <source>
        <strain evidence="11">CBS 7841</strain>
    </source>
</reference>
<dbReference type="GeneID" id="91085225"/>
<dbReference type="GO" id="GO:0005743">
    <property type="term" value="C:mitochondrial inner membrane"/>
    <property type="evidence" value="ECO:0007669"/>
    <property type="project" value="UniProtKB-SubCell"/>
</dbReference>
<dbReference type="OrthoDB" id="14603at2759"/>
<accession>A0A1E3IKZ8</accession>
<feature type="compositionally biased region" description="Basic and acidic residues" evidence="10">
    <location>
        <begin position="138"/>
        <end position="151"/>
    </location>
</feature>
<evidence type="ECO:0000256" key="2">
    <source>
        <dbReference type="ARBA" id="ARBA00009575"/>
    </source>
</evidence>
<organism evidence="11 12">
    <name type="scientific">Cryptococcus depauperatus CBS 7841</name>
    <dbReference type="NCBI Taxonomy" id="1295531"/>
    <lineage>
        <taxon>Eukaryota</taxon>
        <taxon>Fungi</taxon>
        <taxon>Dikarya</taxon>
        <taxon>Basidiomycota</taxon>
        <taxon>Agaricomycotina</taxon>
        <taxon>Tremellomycetes</taxon>
        <taxon>Tremellales</taxon>
        <taxon>Cryptococcaceae</taxon>
        <taxon>Cryptococcus</taxon>
    </lineage>
</organism>
<reference evidence="11" key="3">
    <citation type="submission" date="2024-01" db="EMBL/GenBank/DDBJ databases">
        <authorList>
            <person name="Coelho M.A."/>
            <person name="David-Palma M."/>
            <person name="Shea T."/>
            <person name="Sun S."/>
            <person name="Cuomo C.A."/>
            <person name="Heitman J."/>
        </authorList>
    </citation>
    <scope>NUCLEOTIDE SEQUENCE</scope>
    <source>
        <strain evidence="11">CBS 7841</strain>
    </source>
</reference>
<evidence type="ECO:0000256" key="5">
    <source>
        <dbReference type="ARBA" id="ARBA00022792"/>
    </source>
</evidence>
<feature type="region of interest" description="Disordered" evidence="10">
    <location>
        <begin position="132"/>
        <end position="151"/>
    </location>
</feature>
<evidence type="ECO:0000256" key="3">
    <source>
        <dbReference type="ARBA" id="ARBA00017689"/>
    </source>
</evidence>
<keyword evidence="7 9" id="KW-0496">Mitochondrion</keyword>
<dbReference type="PANTHER" id="PTHR31586:SF1">
    <property type="entry name" value="CYTOCHROME C OXIDASE ASSEMBLY PROTEIN COX20, MITOCHONDRIAL"/>
    <property type="match status" value="1"/>
</dbReference>
<comment type="similarity">
    <text evidence="2 9">Belongs to the COX20 family.</text>
</comment>
<dbReference type="KEGG" id="cdep:91085225"/>
<dbReference type="PIRSF" id="PIRSF007871">
    <property type="entry name" value="Cox20"/>
    <property type="match status" value="1"/>
</dbReference>
<evidence type="ECO:0000256" key="9">
    <source>
        <dbReference type="PIRNR" id="PIRNR007871"/>
    </source>
</evidence>
<evidence type="ECO:0000256" key="8">
    <source>
        <dbReference type="ARBA" id="ARBA00023136"/>
    </source>
</evidence>
<sequence>MSSSKTQTPPVNMSSGNSELTPDPKPLAPEEKLSGDKIRDFKAALSRINPKHDFENIGQVPCARKSLLYGIAGGAGLGAVRFLGSRQPLSAGHWAVWSFVAISAFQWETCTRARRKELAQMRTIVDRYPHRHVSNLKKKTDEQDTTDHSPS</sequence>
<keyword evidence="6" id="KW-1133">Transmembrane helix</keyword>
<keyword evidence="4" id="KW-0812">Transmembrane</keyword>
<name>A0A1E3IKZ8_9TREE</name>
<feature type="compositionally biased region" description="Polar residues" evidence="10">
    <location>
        <begin position="1"/>
        <end position="20"/>
    </location>
</feature>
<evidence type="ECO:0000256" key="6">
    <source>
        <dbReference type="ARBA" id="ARBA00022989"/>
    </source>
</evidence>